<organism evidence="6">
    <name type="scientific">Odontella aurita</name>
    <dbReference type="NCBI Taxonomy" id="265563"/>
    <lineage>
        <taxon>Eukaryota</taxon>
        <taxon>Sar</taxon>
        <taxon>Stramenopiles</taxon>
        <taxon>Ochrophyta</taxon>
        <taxon>Bacillariophyta</taxon>
        <taxon>Mediophyceae</taxon>
        <taxon>Biddulphiophycidae</taxon>
        <taxon>Eupodiscales</taxon>
        <taxon>Odontellaceae</taxon>
        <taxon>Odontella</taxon>
    </lineage>
</organism>
<evidence type="ECO:0000259" key="5">
    <source>
        <dbReference type="SMART" id="SM00062"/>
    </source>
</evidence>
<dbReference type="PANTHER" id="PTHR30085:SF6">
    <property type="entry name" value="ABC TRANSPORTER GLUTAMINE-BINDING PROTEIN GLNH"/>
    <property type="match status" value="1"/>
</dbReference>
<comment type="similarity">
    <text evidence="1">Belongs to the bacterial solute-binding protein 3 family.</text>
</comment>
<gene>
    <name evidence="6" type="ORF">OAUR00152_LOCUS21494</name>
</gene>
<dbReference type="EMBL" id="HBKQ01031583">
    <property type="protein sequence ID" value="CAE2251353.1"/>
    <property type="molecule type" value="Transcribed_RNA"/>
</dbReference>
<dbReference type="PANTHER" id="PTHR30085">
    <property type="entry name" value="AMINO ACID ABC TRANSPORTER PERMEASE"/>
    <property type="match status" value="1"/>
</dbReference>
<dbReference type="InterPro" id="IPR001638">
    <property type="entry name" value="Solute-binding_3/MltF_N"/>
</dbReference>
<feature type="region of interest" description="Disordered" evidence="4">
    <location>
        <begin position="1"/>
        <end position="61"/>
    </location>
</feature>
<evidence type="ECO:0000256" key="1">
    <source>
        <dbReference type="ARBA" id="ARBA00010333"/>
    </source>
</evidence>
<evidence type="ECO:0000256" key="3">
    <source>
        <dbReference type="ARBA" id="ARBA00022729"/>
    </source>
</evidence>
<dbReference type="InterPro" id="IPR051455">
    <property type="entry name" value="Bact_solute-bind_prot3"/>
</dbReference>
<dbReference type="SMART" id="SM00062">
    <property type="entry name" value="PBPb"/>
    <property type="match status" value="1"/>
</dbReference>
<feature type="region of interest" description="Disordered" evidence="4">
    <location>
        <begin position="202"/>
        <end position="268"/>
    </location>
</feature>
<proteinExistence type="inferred from homology"/>
<reference evidence="6" key="1">
    <citation type="submission" date="2021-01" db="EMBL/GenBank/DDBJ databases">
        <authorList>
            <person name="Corre E."/>
            <person name="Pelletier E."/>
            <person name="Niang G."/>
            <person name="Scheremetjew M."/>
            <person name="Finn R."/>
            <person name="Kale V."/>
            <person name="Holt S."/>
            <person name="Cochrane G."/>
            <person name="Meng A."/>
            <person name="Brown T."/>
            <person name="Cohen L."/>
        </authorList>
    </citation>
    <scope>NUCLEOTIDE SEQUENCE</scope>
    <source>
        <strain evidence="6">Isolate 1302-5</strain>
    </source>
</reference>
<sequence>MSTSDNNRKLLGRGDGTGFGGDRVPTQKASGAVNSVHEDDDDSNEGNSCVSKGVRDTSLPVAGVEERVCFDRVDDKDDMAAGEFALTHCDDDQKSPERGNSAGGNGNDEPSQEHVDLSASTHIDSNEDQSHASYKTDVNDFDERGCSNGDGGGNNLAAGEGSTYDAPVAGPNTGGATSCTSESRIDALDKSSLSRLACVSEVDSGMDGDHGRNKSSSSEIVPPASTSAGRVARKMGQAKERVKFNKVRQAEAKDTTDVDEDPGEEDIVRRVDPGDDIAAAYFAARQTSPKDESGGGTIPLATNDAPKIYQDSDDCTTEPPPVETFAVAPPVTTSQGSFIDEETTPGAYAARGQAPFLPHNAVRRRGLMQIVRQSLTSSTSQASATANETSSMVPTAEAVAVDEVEFKDNIRKQILADAARAEVVKSERAYICGATWCREHCRQRKKYVLMAPLVVVLGAVLGLSIGLTRDGSNSGTDDTRSVSVLDTVIQRGMVICDNSMLAENRFDQDLCRAIAAAVFGNPDRVSYEEVSSAADGFIKLSTGKVDVLTSGYTHTFERDIYEEFTKVGFSFSVPYLYSGLSVGGIPSYVSCVDSKEKAENCAGFPVCVLSNTKWSDLIPADDVIEVDNLKEAYKELNDGTCYVIVGEKTLTSEAIARRNEYDGPYEVRSISLSIEPLSLVTPRGDQLWSDLVNWVIQALFTAEEQNITQATASLFPEVNFSFTGLNSTMFRNVIAAVGNYGELYDRRLQAILPRESINEINIGDSGLIYSPPLGVLRDDGPGPSKGGTLERIEKREKLVCGVVAERDDNRTDSVEGCENWHQCLDADFCHAVAASATHSIRDSSVEIIFIRDAHGGFEKLAEGEIDILAGAHISIEKDIHDPKLGVGFSFSQPYFYETREEQSPIRTRAVATRQDDPQWSDFVYWVVASTFYAEKENISREMSYEKKKMPLVYLFGEEYRRMFRDAILAVGNYGEIYARNVNATMPRGGRNNLNNAISLGPQHFPLPFF</sequence>
<accession>A0A7S4J4P5</accession>
<keyword evidence="3" id="KW-0732">Signal</keyword>
<evidence type="ECO:0000256" key="4">
    <source>
        <dbReference type="SAM" id="MobiDB-lite"/>
    </source>
</evidence>
<dbReference type="Gene3D" id="3.40.190.10">
    <property type="entry name" value="Periplasmic binding protein-like II"/>
    <property type="match status" value="3"/>
</dbReference>
<feature type="compositionally biased region" description="Polar residues" evidence="4">
    <location>
        <begin position="214"/>
        <end position="228"/>
    </location>
</feature>
<feature type="compositionally biased region" description="Basic and acidic residues" evidence="4">
    <location>
        <begin position="237"/>
        <end position="256"/>
    </location>
</feature>
<keyword evidence="2" id="KW-0813">Transport</keyword>
<evidence type="ECO:0000256" key="2">
    <source>
        <dbReference type="ARBA" id="ARBA00022448"/>
    </source>
</evidence>
<feature type="domain" description="Solute-binding protein family 3/N-terminal" evidence="5">
    <location>
        <begin position="502"/>
        <end position="710"/>
    </location>
</feature>
<evidence type="ECO:0000313" key="6">
    <source>
        <dbReference type="EMBL" id="CAE2251353.1"/>
    </source>
</evidence>
<dbReference type="AlphaFoldDB" id="A0A7S4J4P5"/>
<feature type="region of interest" description="Disordered" evidence="4">
    <location>
        <begin position="84"/>
        <end position="180"/>
    </location>
</feature>
<dbReference type="GO" id="GO:0006865">
    <property type="term" value="P:amino acid transport"/>
    <property type="evidence" value="ECO:0007669"/>
    <property type="project" value="TreeGrafter"/>
</dbReference>
<feature type="compositionally biased region" description="Basic and acidic residues" evidence="4">
    <location>
        <begin position="88"/>
        <end position="97"/>
    </location>
</feature>
<dbReference type="SUPFAM" id="SSF53850">
    <property type="entry name" value="Periplasmic binding protein-like II"/>
    <property type="match status" value="1"/>
</dbReference>
<protein>
    <recommendedName>
        <fullName evidence="5">Solute-binding protein family 3/N-terminal domain-containing protein</fullName>
    </recommendedName>
</protein>
<name>A0A7S4J4P5_9STRA</name>